<dbReference type="Proteomes" id="UP000177870">
    <property type="component" value="Chromosome"/>
</dbReference>
<dbReference type="OrthoDB" id="197283at2"/>
<name>A0A1D8U364_9CYAN</name>
<gene>
    <name evidence="1" type="ORF">BJP34_16350</name>
</gene>
<dbReference type="KEGG" id="mpro:BJP34_16350"/>
<protein>
    <submittedName>
        <fullName evidence="1">Addiction module antitoxin</fullName>
    </submittedName>
</protein>
<reference evidence="2" key="1">
    <citation type="submission" date="2016-10" db="EMBL/GenBank/DDBJ databases">
        <title>Comparative genomics uncovers the prolific and rare metabolic potential of the cyanobacterial genus Moorea.</title>
        <authorList>
            <person name="Leao T."/>
            <person name="Castelao G."/>
            <person name="Korobeynikov A."/>
            <person name="Monroe E.A."/>
            <person name="Podell S."/>
            <person name="Glukhov E."/>
            <person name="Allen E."/>
            <person name="Gerwick W.H."/>
            <person name="Gerwick L."/>
        </authorList>
    </citation>
    <scope>NUCLEOTIDE SEQUENCE [LARGE SCALE GENOMIC DNA]</scope>
    <source>
        <strain evidence="2">PAL-8-15-08-1</strain>
    </source>
</reference>
<organism evidence="1 2">
    <name type="scientific">Moorena producens PAL-8-15-08-1</name>
    <dbReference type="NCBI Taxonomy" id="1458985"/>
    <lineage>
        <taxon>Bacteria</taxon>
        <taxon>Bacillati</taxon>
        <taxon>Cyanobacteriota</taxon>
        <taxon>Cyanophyceae</taxon>
        <taxon>Coleofasciculales</taxon>
        <taxon>Coleofasciculaceae</taxon>
        <taxon>Moorena</taxon>
    </lineage>
</organism>
<sequence length="123" mass="13917">MLTDAPLVEVQLTPEFQRKLKVLAKKYRQIQADLQPILEQLQMGSFLGDQISGIGSTVMKVRIRNSDSQRGKSGGYRLIYWISSTELIILLDIYSKSDQQDIEVAEIRQIIKGVSNTSEETDT</sequence>
<evidence type="ECO:0000313" key="2">
    <source>
        <dbReference type="Proteomes" id="UP000177870"/>
    </source>
</evidence>
<dbReference type="EMBL" id="CP017599">
    <property type="protein sequence ID" value="AOX04347.1"/>
    <property type="molecule type" value="Genomic_DNA"/>
</dbReference>
<dbReference type="InterPro" id="IPR009387">
    <property type="entry name" value="HigB-2"/>
</dbReference>
<accession>A0A1D8U364</accession>
<dbReference type="STRING" id="1458985.BJP34_16350"/>
<proteinExistence type="predicted"/>
<evidence type="ECO:0000313" key="1">
    <source>
        <dbReference type="EMBL" id="AOX04347.1"/>
    </source>
</evidence>
<dbReference type="AlphaFoldDB" id="A0A1D8U364"/>
<dbReference type="Pfam" id="PF06296">
    <property type="entry name" value="RelE"/>
    <property type="match status" value="1"/>
</dbReference>